<evidence type="ECO:0000256" key="3">
    <source>
        <dbReference type="ARBA" id="ARBA00023242"/>
    </source>
</evidence>
<dbReference type="PANTHER" id="PTHR14369">
    <property type="entry name" value="SURFEIT LOCUS PROTEIN 6"/>
    <property type="match status" value="1"/>
</dbReference>
<feature type="compositionally biased region" description="Basic and acidic residues" evidence="4">
    <location>
        <begin position="131"/>
        <end position="140"/>
    </location>
</feature>
<evidence type="ECO:0000313" key="6">
    <source>
        <dbReference type="Proteomes" id="UP000694920"/>
    </source>
</evidence>
<dbReference type="RefSeq" id="XP_015606074.1">
    <property type="nucleotide sequence ID" value="XM_015750588.2"/>
</dbReference>
<dbReference type="GO" id="GO:0003677">
    <property type="term" value="F:DNA binding"/>
    <property type="evidence" value="ECO:0007669"/>
    <property type="project" value="TreeGrafter"/>
</dbReference>
<dbReference type="InterPro" id="IPR007019">
    <property type="entry name" value="SURF6"/>
</dbReference>
<comment type="similarity">
    <text evidence="2">Belongs to the SURF6 family.</text>
</comment>
<dbReference type="CTD" id="6838"/>
<evidence type="ECO:0000256" key="4">
    <source>
        <dbReference type="SAM" id="MobiDB-lite"/>
    </source>
</evidence>
<dbReference type="PANTHER" id="PTHR14369:SF0">
    <property type="entry name" value="SURFEIT LOCUS PROTEIN 6"/>
    <property type="match status" value="1"/>
</dbReference>
<evidence type="ECO:0000313" key="7">
    <source>
        <dbReference type="RefSeq" id="XP_015606074.1"/>
    </source>
</evidence>
<feature type="compositionally biased region" description="Basic and acidic residues" evidence="4">
    <location>
        <begin position="220"/>
        <end position="272"/>
    </location>
</feature>
<dbReference type="Pfam" id="PF04935">
    <property type="entry name" value="SURF6"/>
    <property type="match status" value="1"/>
</dbReference>
<keyword evidence="6" id="KW-1185">Reference proteome</keyword>
<reference evidence="7" key="1">
    <citation type="submission" date="2025-08" db="UniProtKB">
        <authorList>
            <consortium name="RefSeq"/>
        </authorList>
    </citation>
    <scope>IDENTIFICATION</scope>
</reference>
<feature type="domain" description="Ribosomal RNA-processing protein 14/surfeit locus protein 6 C-terminal" evidence="5">
    <location>
        <begin position="100"/>
        <end position="283"/>
    </location>
</feature>
<name>A0AAJ7CAL4_CEPCN</name>
<dbReference type="Proteomes" id="UP000694920">
    <property type="component" value="Unplaced"/>
</dbReference>
<evidence type="ECO:0000259" key="5">
    <source>
        <dbReference type="Pfam" id="PF04935"/>
    </source>
</evidence>
<feature type="region of interest" description="Disordered" evidence="4">
    <location>
        <begin position="123"/>
        <end position="149"/>
    </location>
</feature>
<sequence>MQLKMTKPFNMKHVQQMLLEEDKYISDIFSKLPVSMSALADNESEQDNVVQCKKKGKIFKQKDGQIKRAQTFEELHERLEALKGKKKLGYKNKLMKQGLKNRIKKKSKKEEIIMQKKLVRTEQLAAGGSAGKKEDTEAPRIPRPKPVFNSEGKMVFSKFDFSDVGAKKKPSKIDRDPKKILQQLEKKKEKLKQLEASGEKSKVEEIKEKEAWKSVLAKASGEKVKDDPELLKRSVKKQEQKKKYSSKKWEGRKEGVQKGIQERQQKRQENILKRKKDKKINKLKKASKRGRVIPGF</sequence>
<accession>A0AAJ7CAL4</accession>
<comment type="subcellular location">
    <subcellularLocation>
        <location evidence="1">Nucleus</location>
    </subcellularLocation>
</comment>
<dbReference type="AlphaFoldDB" id="A0AAJ7CAL4"/>
<feature type="compositionally biased region" description="Basic residues" evidence="4">
    <location>
        <begin position="273"/>
        <end position="296"/>
    </location>
</feature>
<evidence type="ECO:0000256" key="1">
    <source>
        <dbReference type="ARBA" id="ARBA00004123"/>
    </source>
</evidence>
<dbReference type="GO" id="GO:0042273">
    <property type="term" value="P:ribosomal large subunit biogenesis"/>
    <property type="evidence" value="ECO:0007669"/>
    <property type="project" value="TreeGrafter"/>
</dbReference>
<gene>
    <name evidence="7" type="primary">LOC107272916</name>
</gene>
<dbReference type="GO" id="GO:0005730">
    <property type="term" value="C:nucleolus"/>
    <property type="evidence" value="ECO:0007669"/>
    <property type="project" value="TreeGrafter"/>
</dbReference>
<dbReference type="GO" id="GO:0042274">
    <property type="term" value="P:ribosomal small subunit biogenesis"/>
    <property type="evidence" value="ECO:0007669"/>
    <property type="project" value="TreeGrafter"/>
</dbReference>
<dbReference type="InterPro" id="IPR029190">
    <property type="entry name" value="Rrp14/SURF6_C"/>
</dbReference>
<feature type="region of interest" description="Disordered" evidence="4">
    <location>
        <begin position="219"/>
        <end position="296"/>
    </location>
</feature>
<dbReference type="GO" id="GO:0003723">
    <property type="term" value="F:RNA binding"/>
    <property type="evidence" value="ECO:0007669"/>
    <property type="project" value="TreeGrafter"/>
</dbReference>
<evidence type="ECO:0000256" key="2">
    <source>
        <dbReference type="ARBA" id="ARBA00005904"/>
    </source>
</evidence>
<protein>
    <submittedName>
        <fullName evidence="7">Surfeit locus protein 6 homolog</fullName>
    </submittedName>
</protein>
<dbReference type="GeneID" id="107272916"/>
<proteinExistence type="inferred from homology"/>
<dbReference type="KEGG" id="ccin:107272916"/>
<keyword evidence="3" id="KW-0539">Nucleus</keyword>
<organism evidence="6 7">
    <name type="scientific">Cephus cinctus</name>
    <name type="common">Wheat stem sawfly</name>
    <dbReference type="NCBI Taxonomy" id="211228"/>
    <lineage>
        <taxon>Eukaryota</taxon>
        <taxon>Metazoa</taxon>
        <taxon>Ecdysozoa</taxon>
        <taxon>Arthropoda</taxon>
        <taxon>Hexapoda</taxon>
        <taxon>Insecta</taxon>
        <taxon>Pterygota</taxon>
        <taxon>Neoptera</taxon>
        <taxon>Endopterygota</taxon>
        <taxon>Hymenoptera</taxon>
        <taxon>Cephoidea</taxon>
        <taxon>Cephidae</taxon>
        <taxon>Cephus</taxon>
    </lineage>
</organism>